<dbReference type="RefSeq" id="XP_046075556.1">
    <property type="nucleotide sequence ID" value="XM_046222028.1"/>
</dbReference>
<proteinExistence type="predicted"/>
<keyword evidence="3" id="KW-1185">Reference proteome</keyword>
<organism evidence="2 3">
    <name type="scientific">Talaromyces proteolyticus</name>
    <dbReference type="NCBI Taxonomy" id="1131652"/>
    <lineage>
        <taxon>Eukaryota</taxon>
        <taxon>Fungi</taxon>
        <taxon>Dikarya</taxon>
        <taxon>Ascomycota</taxon>
        <taxon>Pezizomycotina</taxon>
        <taxon>Eurotiomycetes</taxon>
        <taxon>Eurotiomycetidae</taxon>
        <taxon>Eurotiales</taxon>
        <taxon>Trichocomaceae</taxon>
        <taxon>Talaromyces</taxon>
        <taxon>Talaromyces sect. Bacilispori</taxon>
    </lineage>
</organism>
<feature type="compositionally biased region" description="Polar residues" evidence="1">
    <location>
        <begin position="249"/>
        <end position="266"/>
    </location>
</feature>
<reference evidence="2" key="1">
    <citation type="submission" date="2021-12" db="EMBL/GenBank/DDBJ databases">
        <title>Convergent genome expansion in fungi linked to evolution of root-endophyte symbiosis.</title>
        <authorList>
            <consortium name="DOE Joint Genome Institute"/>
            <person name="Ke Y.-H."/>
            <person name="Bonito G."/>
            <person name="Liao H.-L."/>
            <person name="Looney B."/>
            <person name="Rojas-Flechas A."/>
            <person name="Nash J."/>
            <person name="Hameed K."/>
            <person name="Schadt C."/>
            <person name="Martin F."/>
            <person name="Crous P.W."/>
            <person name="Miettinen O."/>
            <person name="Magnuson J.K."/>
            <person name="Labbe J."/>
            <person name="Jacobson D."/>
            <person name="Doktycz M.J."/>
            <person name="Veneault-Fourrey C."/>
            <person name="Kuo A."/>
            <person name="Mondo S."/>
            <person name="Calhoun S."/>
            <person name="Riley R."/>
            <person name="Ohm R."/>
            <person name="LaButti K."/>
            <person name="Andreopoulos B."/>
            <person name="Pangilinan J."/>
            <person name="Nolan M."/>
            <person name="Tritt A."/>
            <person name="Clum A."/>
            <person name="Lipzen A."/>
            <person name="Daum C."/>
            <person name="Barry K."/>
            <person name="Grigoriev I.V."/>
            <person name="Vilgalys R."/>
        </authorList>
    </citation>
    <scope>NUCLEOTIDE SEQUENCE</scope>
    <source>
        <strain evidence="2">PMI_201</strain>
    </source>
</reference>
<dbReference type="InterPro" id="IPR039327">
    <property type="entry name" value="CON7-like"/>
</dbReference>
<feature type="region of interest" description="Disordered" evidence="1">
    <location>
        <begin position="233"/>
        <end position="266"/>
    </location>
</feature>
<evidence type="ECO:0008006" key="4">
    <source>
        <dbReference type="Google" id="ProtNLM"/>
    </source>
</evidence>
<evidence type="ECO:0000256" key="1">
    <source>
        <dbReference type="SAM" id="MobiDB-lite"/>
    </source>
</evidence>
<comment type="caution">
    <text evidence="2">The sequence shown here is derived from an EMBL/GenBank/DDBJ whole genome shotgun (WGS) entry which is preliminary data.</text>
</comment>
<dbReference type="PANTHER" id="PTHR36167:SF4">
    <property type="entry name" value="FUNGAL N-TERMINAL DOMAIN-CONTAINING PROTEIN"/>
    <property type="match status" value="1"/>
</dbReference>
<gene>
    <name evidence="2" type="ORF">BGW36DRAFT_458939</name>
</gene>
<feature type="region of interest" description="Disordered" evidence="1">
    <location>
        <begin position="436"/>
        <end position="462"/>
    </location>
</feature>
<dbReference type="GeneID" id="70252315"/>
<dbReference type="GO" id="GO:0006355">
    <property type="term" value="P:regulation of DNA-templated transcription"/>
    <property type="evidence" value="ECO:0007669"/>
    <property type="project" value="InterPro"/>
</dbReference>
<feature type="compositionally biased region" description="Acidic residues" evidence="1">
    <location>
        <begin position="446"/>
        <end position="459"/>
    </location>
</feature>
<evidence type="ECO:0000313" key="2">
    <source>
        <dbReference type="EMBL" id="KAH8702180.1"/>
    </source>
</evidence>
<name>A0AAD4L1K2_9EURO</name>
<sequence length="481" mass="52871">MDVIGSVSAVLGIAEVGISTSFKLLSFAGQVKSSPSTITGIAQDTSLTVNMLQQLGELMKQQVPACGSFNGELSGDKAGASNGIFNKEGLQTAQELASRSEDIFHRIDQELKKASKQISRKGLNRGEPIKLSAAEKLKWPFFQPRIEEIRAELKDVKASLTFLLQITTLSYSRSVAERQNSKGSNANIILLSPDEEVVLSRSILAAYKENAAKGTGVGLGDGDVTILNVKPTESKNIDRGPPPKYDSQDVGTSNIQGHSGDPVSSSSTAKLEAWTLYPTVTVSASNNHSLDHNLSRCPIQEEIIQQQLPKWKSEARDSLWSQWTKLSNNEQEVISALGSQIDWIHIEEPRPFIIGLPEVKGRTVYFVVRNTATFDTIVSTSESPPQTRLGKLQSHHETTLRTISAPVQETVVEEISYQTAELPQKSIQRHHSAETYAVGDTWDATESSDIDTEEPDEDWEERKMVDDLVAKYTNVNKSHDI</sequence>
<accession>A0AAD4L1K2</accession>
<dbReference type="EMBL" id="JAJTJA010000003">
    <property type="protein sequence ID" value="KAH8702180.1"/>
    <property type="molecule type" value="Genomic_DNA"/>
</dbReference>
<dbReference type="AlphaFoldDB" id="A0AAD4L1K2"/>
<protein>
    <recommendedName>
        <fullName evidence="4">Fungal N-terminal domain-containing protein</fullName>
    </recommendedName>
</protein>
<dbReference type="Proteomes" id="UP001201262">
    <property type="component" value="Unassembled WGS sequence"/>
</dbReference>
<evidence type="ECO:0000313" key="3">
    <source>
        <dbReference type="Proteomes" id="UP001201262"/>
    </source>
</evidence>
<dbReference type="PANTHER" id="PTHR36167">
    <property type="entry name" value="C2H2 FINGER DOMAIN TRANSCRIPTION FACTOR (EUROFUNG)-RELATED"/>
    <property type="match status" value="1"/>
</dbReference>